<dbReference type="AlphaFoldDB" id="A0A543B410"/>
<feature type="transmembrane region" description="Helical" evidence="2">
    <location>
        <begin position="85"/>
        <end position="106"/>
    </location>
</feature>
<dbReference type="SUPFAM" id="SSF81995">
    <property type="entry name" value="beta-sandwich domain of Sec23/24"/>
    <property type="match status" value="1"/>
</dbReference>
<keyword evidence="4" id="KW-1185">Reference proteome</keyword>
<dbReference type="OrthoDB" id="5194870at2"/>
<feature type="compositionally biased region" description="Pro residues" evidence="1">
    <location>
        <begin position="51"/>
        <end position="66"/>
    </location>
</feature>
<dbReference type="Proteomes" id="UP000317043">
    <property type="component" value="Unassembled WGS sequence"/>
</dbReference>
<evidence type="ECO:0000256" key="1">
    <source>
        <dbReference type="SAM" id="MobiDB-lite"/>
    </source>
</evidence>
<evidence type="ECO:0000313" key="3">
    <source>
        <dbReference type="EMBL" id="TQL79542.1"/>
    </source>
</evidence>
<organism evidence="3 4">
    <name type="scientific">Stackebrandtia endophytica</name>
    <dbReference type="NCBI Taxonomy" id="1496996"/>
    <lineage>
        <taxon>Bacteria</taxon>
        <taxon>Bacillati</taxon>
        <taxon>Actinomycetota</taxon>
        <taxon>Actinomycetes</taxon>
        <taxon>Glycomycetales</taxon>
        <taxon>Glycomycetaceae</taxon>
        <taxon>Stackebrandtia</taxon>
    </lineage>
</organism>
<reference evidence="3 4" key="1">
    <citation type="submission" date="2019-06" db="EMBL/GenBank/DDBJ databases">
        <title>Sequencing the genomes of 1000 actinobacteria strains.</title>
        <authorList>
            <person name="Klenk H.-P."/>
        </authorList>
    </citation>
    <scope>NUCLEOTIDE SEQUENCE [LARGE SCALE GENOMIC DNA]</scope>
    <source>
        <strain evidence="3 4">DSM 45928</strain>
    </source>
</reference>
<accession>A0A543B410</accession>
<sequence>MTQPPPYQGGYPPQQPGQGQPQQPGYQPVPGQAQQPGYQPGYDNTQQTPSGFPPPGAPGTPPPPPGGGGFGDNAKNAAKSAGKGLLIRLGVAGAVILLLLVGGWVVSVLTGDTSVAAVGDCTNQTADTSSDDASDVKTVDCSSEEAFFKIVARTDDPSSNDHEAVADEVCAGTDAAEYIYYEKGTSLEWIICLDPINITTPKWGELPADGECINDSADYLEIVDCGAPEASYEVTASSMDPAQIGDDDKVEAFCTPTGAETYFASESFAPYEWVMCVKTP</sequence>
<gene>
    <name evidence="3" type="ORF">FB566_5151</name>
</gene>
<name>A0A543B410_9ACTN</name>
<dbReference type="EMBL" id="VFOW01000001">
    <property type="protein sequence ID" value="TQL79542.1"/>
    <property type="molecule type" value="Genomic_DNA"/>
</dbReference>
<evidence type="ECO:0000256" key="2">
    <source>
        <dbReference type="SAM" id="Phobius"/>
    </source>
</evidence>
<evidence type="ECO:0000313" key="4">
    <source>
        <dbReference type="Proteomes" id="UP000317043"/>
    </source>
</evidence>
<dbReference type="RefSeq" id="WP_142044926.1">
    <property type="nucleotide sequence ID" value="NZ_JBHTGS010000002.1"/>
</dbReference>
<feature type="region of interest" description="Disordered" evidence="1">
    <location>
        <begin position="1"/>
        <end position="75"/>
    </location>
</feature>
<keyword evidence="2" id="KW-1133">Transmembrane helix</keyword>
<dbReference type="InParanoid" id="A0A543B410"/>
<keyword evidence="2" id="KW-0472">Membrane</keyword>
<comment type="caution">
    <text evidence="3">The sequence shown here is derived from an EMBL/GenBank/DDBJ whole genome shotgun (WGS) entry which is preliminary data.</text>
</comment>
<keyword evidence="2" id="KW-0812">Transmembrane</keyword>
<protein>
    <submittedName>
        <fullName evidence="3">Uncharacterized protein</fullName>
    </submittedName>
</protein>
<proteinExistence type="predicted"/>
<feature type="compositionally biased region" description="Low complexity" evidence="1">
    <location>
        <begin position="8"/>
        <end position="42"/>
    </location>
</feature>